<sequence>MKALVITSHRLNDEQILELQSRYKVEEIIYLPEDLQNIWSNIEPSGEFPIDNLKKIVSWISKEKRENVFVIVQGEFGATFLIVDYCLKNGYKALYATSKRQVKEEVKEGETHTIRVFKHVNFREYKEWKC</sequence>
<dbReference type="STRING" id="1120990.SAMN03080614_105410"/>
<dbReference type="OrthoDB" id="9811802at2"/>
<dbReference type="AlphaFoldDB" id="A0A1I0C1Q2"/>
<dbReference type="RefSeq" id="WP_091351339.1">
    <property type="nucleotide sequence ID" value="NZ_FOIF01000054.1"/>
</dbReference>
<organism evidence="1 2">
    <name type="scientific">Anaerobranca gottschalkii DSM 13577</name>
    <dbReference type="NCBI Taxonomy" id="1120990"/>
    <lineage>
        <taxon>Bacteria</taxon>
        <taxon>Bacillati</taxon>
        <taxon>Bacillota</taxon>
        <taxon>Clostridia</taxon>
        <taxon>Eubacteriales</taxon>
        <taxon>Proteinivoracaceae</taxon>
        <taxon>Anaerobranca</taxon>
    </lineage>
</organism>
<evidence type="ECO:0000313" key="2">
    <source>
        <dbReference type="Proteomes" id="UP000243819"/>
    </source>
</evidence>
<reference evidence="2" key="1">
    <citation type="submission" date="2016-10" db="EMBL/GenBank/DDBJ databases">
        <authorList>
            <person name="Varghese N."/>
            <person name="Submissions S."/>
        </authorList>
    </citation>
    <scope>NUCLEOTIDE SEQUENCE [LARGE SCALE GENOMIC DNA]</scope>
    <source>
        <strain evidence="2">DSM 13577</strain>
    </source>
</reference>
<protein>
    <submittedName>
        <fullName evidence="1">Uncharacterized protein</fullName>
    </submittedName>
</protein>
<dbReference type="NCBIfam" id="NF040559">
    <property type="entry name" value="CAS_Csx20"/>
    <property type="match status" value="1"/>
</dbReference>
<proteinExistence type="predicted"/>
<accession>A0A1I0C1Q2</accession>
<keyword evidence="2" id="KW-1185">Reference proteome</keyword>
<gene>
    <name evidence="1" type="ORF">SAMN03080614_105410</name>
</gene>
<dbReference type="EMBL" id="FOIF01000054">
    <property type="protein sequence ID" value="SET13015.1"/>
    <property type="molecule type" value="Genomic_DNA"/>
</dbReference>
<dbReference type="InterPro" id="IPR049811">
    <property type="entry name" value="MJ1673-like_dom"/>
</dbReference>
<name>A0A1I0C1Q2_9FIRM</name>
<dbReference type="Proteomes" id="UP000243819">
    <property type="component" value="Unassembled WGS sequence"/>
</dbReference>
<evidence type="ECO:0000313" key="1">
    <source>
        <dbReference type="EMBL" id="SET13015.1"/>
    </source>
</evidence>